<dbReference type="EMBL" id="QEYI01000002">
    <property type="protein sequence ID" value="PWE22382.1"/>
    <property type="molecule type" value="Genomic_DNA"/>
</dbReference>
<reference evidence="1 2" key="1">
    <citation type="submission" date="2018-05" db="EMBL/GenBank/DDBJ databases">
        <title>Antimicrobial susceptibility testing and genomic analysis of Arcobacter skirrowii strains and one Arcobacter butzleri isolated from German poultry farms.</title>
        <authorList>
            <person name="Haenel I."/>
            <person name="Hotzel H."/>
            <person name="Tomaso H."/>
            <person name="Busch A."/>
        </authorList>
    </citation>
    <scope>NUCLEOTIDE SEQUENCE [LARGE SCALE GENOMIC DNA]</scope>
    <source>
        <strain evidence="2">v</strain>
    </source>
</reference>
<gene>
    <name evidence="1" type="ORF">DF188_02935</name>
</gene>
<dbReference type="Proteomes" id="UP000245014">
    <property type="component" value="Unassembled WGS sequence"/>
</dbReference>
<evidence type="ECO:0000313" key="2">
    <source>
        <dbReference type="Proteomes" id="UP000245014"/>
    </source>
</evidence>
<comment type="caution">
    <text evidence="1">The sequence shown here is derived from an EMBL/GenBank/DDBJ whole genome shotgun (WGS) entry which is preliminary data.</text>
</comment>
<sequence length="91" mass="11090">MKFHDRGFIYKYKNYTKLQVFSLGNLIFDVDIYNDKICKGVFKCQDLKTFNKENLNEEYENSFLKNLLDENKRISYFKDDKNQITIRVIRD</sequence>
<proteinExistence type="predicted"/>
<dbReference type="AlphaFoldDB" id="A0A2U2C231"/>
<dbReference type="KEGG" id="ask:EI285_09360"/>
<accession>A0A2U2C231</accession>
<protein>
    <submittedName>
        <fullName evidence="1">Uncharacterized protein</fullName>
    </submittedName>
</protein>
<evidence type="ECO:0000313" key="1">
    <source>
        <dbReference type="EMBL" id="PWE22382.1"/>
    </source>
</evidence>
<organism evidence="1 2">
    <name type="scientific">Aliarcobacter skirrowii</name>
    <dbReference type="NCBI Taxonomy" id="28200"/>
    <lineage>
        <taxon>Bacteria</taxon>
        <taxon>Pseudomonadati</taxon>
        <taxon>Campylobacterota</taxon>
        <taxon>Epsilonproteobacteria</taxon>
        <taxon>Campylobacterales</taxon>
        <taxon>Arcobacteraceae</taxon>
        <taxon>Aliarcobacter</taxon>
    </lineage>
</organism>
<name>A0A2U2C231_9BACT</name>